<evidence type="ECO:0000256" key="10">
    <source>
        <dbReference type="ARBA" id="ARBA00061104"/>
    </source>
</evidence>
<comment type="similarity">
    <text evidence="10 13">In the N-terminal section; belongs to the UvrB family.</text>
</comment>
<accession>A0A938X6I2</accession>
<dbReference type="PROSITE" id="PS51194">
    <property type="entry name" value="HELICASE_CTER"/>
    <property type="match status" value="1"/>
</dbReference>
<dbReference type="HAMAP" id="MF_00969">
    <property type="entry name" value="TRCF"/>
    <property type="match status" value="1"/>
</dbReference>
<dbReference type="GO" id="GO:0006355">
    <property type="term" value="P:regulation of DNA-templated transcription"/>
    <property type="evidence" value="ECO:0007669"/>
    <property type="project" value="UniProtKB-UniRule"/>
</dbReference>
<name>A0A938X6I2_9FIRM</name>
<feature type="domain" description="Helicase ATP-binding" evidence="14">
    <location>
        <begin position="627"/>
        <end position="788"/>
    </location>
</feature>
<evidence type="ECO:0000256" key="1">
    <source>
        <dbReference type="ARBA" id="ARBA00004496"/>
    </source>
</evidence>
<evidence type="ECO:0000256" key="9">
    <source>
        <dbReference type="ARBA" id="ARBA00023204"/>
    </source>
</evidence>
<dbReference type="InterPro" id="IPR011545">
    <property type="entry name" value="DEAD/DEAH_box_helicase_dom"/>
</dbReference>
<dbReference type="Pfam" id="PF17757">
    <property type="entry name" value="UvrB_inter"/>
    <property type="match status" value="1"/>
</dbReference>
<evidence type="ECO:0000256" key="3">
    <source>
        <dbReference type="ARBA" id="ARBA00022741"/>
    </source>
</evidence>
<dbReference type="InterPro" id="IPR014001">
    <property type="entry name" value="Helicase_ATP-bd"/>
</dbReference>
<keyword evidence="5 13" id="KW-0378">Hydrolase</keyword>
<keyword evidence="4 13" id="KW-0227">DNA damage</keyword>
<dbReference type="SMART" id="SM00490">
    <property type="entry name" value="HELICc"/>
    <property type="match status" value="1"/>
</dbReference>
<evidence type="ECO:0000256" key="8">
    <source>
        <dbReference type="ARBA" id="ARBA00023125"/>
    </source>
</evidence>
<organism evidence="16 17">
    <name type="scientific">Merdimmobilis hominis</name>
    <dbReference type="NCBI Taxonomy" id="2897707"/>
    <lineage>
        <taxon>Bacteria</taxon>
        <taxon>Bacillati</taxon>
        <taxon>Bacillota</taxon>
        <taxon>Clostridia</taxon>
        <taxon>Eubacteriales</taxon>
        <taxon>Oscillospiraceae</taxon>
        <taxon>Merdimmobilis</taxon>
    </lineage>
</organism>
<dbReference type="InterPro" id="IPR003711">
    <property type="entry name" value="CarD-like/TRCF_RID"/>
</dbReference>
<dbReference type="SUPFAM" id="SSF143517">
    <property type="entry name" value="TRCF domain-like"/>
    <property type="match status" value="1"/>
</dbReference>
<dbReference type="Gene3D" id="3.40.50.11180">
    <property type="match status" value="1"/>
</dbReference>
<dbReference type="Gene3D" id="3.90.1150.50">
    <property type="entry name" value="Transcription-repair-coupling factor, D7 domain"/>
    <property type="match status" value="1"/>
</dbReference>
<evidence type="ECO:0000313" key="16">
    <source>
        <dbReference type="EMBL" id="MBM6921076.1"/>
    </source>
</evidence>
<dbReference type="Gene3D" id="3.30.2060.10">
    <property type="entry name" value="Penicillin-binding protein 1b domain"/>
    <property type="match status" value="1"/>
</dbReference>
<dbReference type="Pfam" id="PF02559">
    <property type="entry name" value="CarD_TRCF_RID"/>
    <property type="match status" value="1"/>
</dbReference>
<dbReference type="Gene3D" id="2.40.10.170">
    <property type="match status" value="1"/>
</dbReference>
<evidence type="ECO:0000256" key="5">
    <source>
        <dbReference type="ARBA" id="ARBA00022801"/>
    </source>
</evidence>
<dbReference type="SUPFAM" id="SSF141259">
    <property type="entry name" value="CarD-like"/>
    <property type="match status" value="1"/>
</dbReference>
<dbReference type="CDD" id="cd17991">
    <property type="entry name" value="DEXHc_TRCF"/>
    <property type="match status" value="1"/>
</dbReference>
<dbReference type="GO" id="GO:0003678">
    <property type="term" value="F:DNA helicase activity"/>
    <property type="evidence" value="ECO:0007669"/>
    <property type="project" value="TreeGrafter"/>
</dbReference>
<evidence type="ECO:0000256" key="7">
    <source>
        <dbReference type="ARBA" id="ARBA00022840"/>
    </source>
</evidence>
<dbReference type="PROSITE" id="PS51192">
    <property type="entry name" value="HELICASE_ATP_BIND_1"/>
    <property type="match status" value="1"/>
</dbReference>
<dbReference type="PANTHER" id="PTHR47964:SF1">
    <property type="entry name" value="ATP-DEPENDENT DNA HELICASE HOMOLOG RECG, CHLOROPLASTIC"/>
    <property type="match status" value="1"/>
</dbReference>
<dbReference type="Pfam" id="PF00270">
    <property type="entry name" value="DEAD"/>
    <property type="match status" value="1"/>
</dbReference>
<comment type="subcellular location">
    <subcellularLocation>
        <location evidence="1 13">Cytoplasm</location>
    </subcellularLocation>
</comment>
<dbReference type="GO" id="GO:0000716">
    <property type="term" value="P:transcription-coupled nucleotide-excision repair, DNA damage recognition"/>
    <property type="evidence" value="ECO:0007669"/>
    <property type="project" value="UniProtKB-UniRule"/>
</dbReference>
<keyword evidence="3 13" id="KW-0547">Nucleotide-binding</keyword>
<reference evidence="16" key="1">
    <citation type="submission" date="2020-08" db="EMBL/GenBank/DDBJ databases">
        <authorList>
            <person name="Cejkova D."/>
            <person name="Kubasova T."/>
            <person name="Jahodarova E."/>
            <person name="Rychlik I."/>
        </authorList>
    </citation>
    <scope>NUCLEOTIDE SEQUENCE</scope>
    <source>
        <strain evidence="16">An559</strain>
    </source>
</reference>
<keyword evidence="6" id="KW-0347">Helicase</keyword>
<dbReference type="Pfam" id="PF00271">
    <property type="entry name" value="Helicase_C"/>
    <property type="match status" value="1"/>
</dbReference>
<evidence type="ECO:0000259" key="15">
    <source>
        <dbReference type="PROSITE" id="PS51194"/>
    </source>
</evidence>
<sequence>MNLFAQIAHALPAYRSLVKSLKDGRSPVLLVGASEIHKAHLLCGAFDEFAGSMLVLTHDEPSARALIHNINAFFDDERAVLYPQRDFNLHDLEASSREYEQLRISVLRRLLDAEALIVVASIEAVLQYTLPPAALKESTFSLAVGDTVDVQSLAEHLTHAGYESRPQIEGVAQFSIRGGIIDIYPPALPAPVRIELWDDEIDTMSFFEVQSQRRTDPVESIQITPACEIFPQSVASLVENLTALEKKTRQKDAKALFAKDIAQLKGGVVPPSYDRYLALIHETPATLFDYFPRGIIAVSEYTSIRETSKTYLWQQQEDQKEMLENGELTKELIRFDTSLADIIRRTAAYPTVFLDTFAHTNSEMTFAELISVSPVQTSPFSGELKLLEEDVRPLLSEKYAVFLLAGTQKSADALAGDLRARGLPASTDQTVSLDDCMGRITVLSNHLTSGFEYPEIKVSVITTGFQTESRKRRTRHKKGRALKSLTDLSKGDLVVHVSHGIGVFEGVEKLEMQGVVKDYIKISYAGSDVLFVPVTQMDLVSKYIGTKDDTKVKLNKLHSAEWQNTRRRAKQAVAEMADELIALYAKRMQAPGYAFSADTEWQKDFEQHFAFSETDDQLRCTDEIKHDMEQPHPMDRVLCGDVGFGKTEVAMRAAFKCVSDGKQCAVLCPTTILAWQHYQSFLKRFEAFPVNIEVLSRFRTPKQQKEIVKKAARGQIDILIGTHRIVQKDIEFKDLGLAIVDEEQRFGVKHKERFKEMFTGVDMLTLSATPIPRTLNMAISGIRDMSVIEQAPMDRHPVQTYVIEYNGAIIGDAIKKELRRGGQVYYIHNRIETIEHCAAKIQSMVPQARIAIAHGRMEEHELSEIWRMLLEHEIDILVCTTLIETGVDVANCNTLIIEDADHMGLSQLYQLRGRVGRSTRRAFAYFTFTRGKVLTEIAAKRLSAIREFTKFGSGFRIALRDLEIRGAGSILGARQHGHMEAVGYEMYLRLLSEAIAEKKGEPVKQQTYECQIDLRLDAHIPETYISEISQRIDIYKKIAAIHDKADSMDVIDELIDRFGDPPAAVLSLVDVALLRNTLASFGFEEINEKPQGLLLYPKELDMEISAKIAAAMKNRVLVNTAGRPHLIVKPKRGEKMNAVAVLREVVEALSDGQKT</sequence>
<dbReference type="FunFam" id="3.40.50.300:FF:000546">
    <property type="entry name" value="Transcription-repair-coupling factor"/>
    <property type="match status" value="1"/>
</dbReference>
<keyword evidence="2 13" id="KW-0963">Cytoplasm</keyword>
<comment type="caution">
    <text evidence="16">The sequence shown here is derived from an EMBL/GenBank/DDBJ whole genome shotgun (WGS) entry which is preliminary data.</text>
</comment>
<dbReference type="SUPFAM" id="SSF52540">
    <property type="entry name" value="P-loop containing nucleoside triphosphate hydrolases"/>
    <property type="match status" value="3"/>
</dbReference>
<dbReference type="InterPro" id="IPR037235">
    <property type="entry name" value="TRCF-like_C_D7"/>
</dbReference>
<dbReference type="GO" id="GO:0005737">
    <property type="term" value="C:cytoplasm"/>
    <property type="evidence" value="ECO:0007669"/>
    <property type="project" value="UniProtKB-SubCell"/>
</dbReference>
<comment type="function">
    <text evidence="13">Couples transcription and DNA repair by recognizing RNA polymerase (RNAP) stalled at DNA lesions. Mediates ATP-dependent release of RNAP and its truncated transcript from the DNA, and recruitment of nucleotide excision repair machinery to the damaged site.</text>
</comment>
<protein>
    <recommendedName>
        <fullName evidence="12 13">Transcription-repair-coupling factor</fullName>
        <shortName evidence="13">TRCF</shortName>
        <ecNumber evidence="13">3.6.4.-</ecNumber>
    </recommendedName>
</protein>
<dbReference type="PANTHER" id="PTHR47964">
    <property type="entry name" value="ATP-DEPENDENT DNA HELICASE HOMOLOG RECG, CHLOROPLASTIC"/>
    <property type="match status" value="1"/>
</dbReference>
<reference evidence="16" key="2">
    <citation type="journal article" date="2021" name="Sci. Rep.">
        <title>The distribution of antibiotic resistance genes in chicken gut microbiota commensals.</title>
        <authorList>
            <person name="Juricova H."/>
            <person name="Matiasovicova J."/>
            <person name="Kubasova T."/>
            <person name="Cejkova D."/>
            <person name="Rychlik I."/>
        </authorList>
    </citation>
    <scope>NUCLEOTIDE SEQUENCE</scope>
    <source>
        <strain evidence="16">An559</strain>
    </source>
</reference>
<keyword evidence="9 13" id="KW-0234">DNA repair</keyword>
<gene>
    <name evidence="13 16" type="primary">mfd</name>
    <name evidence="16" type="ORF">H6A12_07915</name>
</gene>
<keyword evidence="8 13" id="KW-0238">DNA-binding</keyword>
<evidence type="ECO:0000256" key="11">
    <source>
        <dbReference type="ARBA" id="ARBA00061399"/>
    </source>
</evidence>
<dbReference type="InterPro" id="IPR036101">
    <property type="entry name" value="CarD-like/TRCF_RID_sf"/>
</dbReference>
<dbReference type="EMBL" id="JACJKY010000011">
    <property type="protein sequence ID" value="MBM6921076.1"/>
    <property type="molecule type" value="Genomic_DNA"/>
</dbReference>
<dbReference type="NCBIfam" id="TIGR00580">
    <property type="entry name" value="mfd"/>
    <property type="match status" value="1"/>
</dbReference>
<dbReference type="EC" id="3.6.4.-" evidence="13"/>
<evidence type="ECO:0000313" key="17">
    <source>
        <dbReference type="Proteomes" id="UP000774750"/>
    </source>
</evidence>
<evidence type="ECO:0000256" key="4">
    <source>
        <dbReference type="ARBA" id="ARBA00022763"/>
    </source>
</evidence>
<dbReference type="Pfam" id="PF03461">
    <property type="entry name" value="TRCF"/>
    <property type="match status" value="1"/>
</dbReference>
<dbReference type="SMART" id="SM00487">
    <property type="entry name" value="DEXDc"/>
    <property type="match status" value="1"/>
</dbReference>
<dbReference type="GO" id="GO:0003684">
    <property type="term" value="F:damaged DNA binding"/>
    <property type="evidence" value="ECO:0007669"/>
    <property type="project" value="InterPro"/>
</dbReference>
<evidence type="ECO:0000256" key="6">
    <source>
        <dbReference type="ARBA" id="ARBA00022806"/>
    </source>
</evidence>
<dbReference type="InterPro" id="IPR027417">
    <property type="entry name" value="P-loop_NTPase"/>
</dbReference>
<dbReference type="SMART" id="SM00982">
    <property type="entry name" value="TRCF"/>
    <property type="match status" value="1"/>
</dbReference>
<evidence type="ECO:0000256" key="12">
    <source>
        <dbReference type="ARBA" id="ARBA00070128"/>
    </source>
</evidence>
<dbReference type="InterPro" id="IPR001650">
    <property type="entry name" value="Helicase_C-like"/>
</dbReference>
<dbReference type="InterPro" id="IPR047112">
    <property type="entry name" value="RecG/Mfd"/>
</dbReference>
<dbReference type="RefSeq" id="WP_204446640.1">
    <property type="nucleotide sequence ID" value="NZ_JACJKY010000011.1"/>
</dbReference>
<dbReference type="Gene3D" id="3.40.50.300">
    <property type="entry name" value="P-loop containing nucleotide triphosphate hydrolases"/>
    <property type="match status" value="2"/>
</dbReference>
<proteinExistence type="inferred from homology"/>
<keyword evidence="7 13" id="KW-0067">ATP-binding</keyword>
<keyword evidence="17" id="KW-1185">Reference proteome</keyword>
<feature type="domain" description="Helicase C-terminal" evidence="15">
    <location>
        <begin position="809"/>
        <end position="963"/>
    </location>
</feature>
<comment type="similarity">
    <text evidence="11 13">In the C-terminal section; belongs to the helicase family. RecG subfamily.</text>
</comment>
<evidence type="ECO:0000259" key="14">
    <source>
        <dbReference type="PROSITE" id="PS51192"/>
    </source>
</evidence>
<dbReference type="InterPro" id="IPR004576">
    <property type="entry name" value="Mfd"/>
</dbReference>
<dbReference type="InterPro" id="IPR005118">
    <property type="entry name" value="TRCF_C"/>
</dbReference>
<dbReference type="AlphaFoldDB" id="A0A938X6I2"/>
<dbReference type="Proteomes" id="UP000774750">
    <property type="component" value="Unassembled WGS sequence"/>
</dbReference>
<dbReference type="SMART" id="SM01058">
    <property type="entry name" value="CarD_TRCF"/>
    <property type="match status" value="1"/>
</dbReference>
<dbReference type="InterPro" id="IPR041471">
    <property type="entry name" value="UvrB_inter"/>
</dbReference>
<dbReference type="GO" id="GO:0016787">
    <property type="term" value="F:hydrolase activity"/>
    <property type="evidence" value="ECO:0007669"/>
    <property type="project" value="UniProtKB-KW"/>
</dbReference>
<dbReference type="GO" id="GO:0005524">
    <property type="term" value="F:ATP binding"/>
    <property type="evidence" value="ECO:0007669"/>
    <property type="project" value="UniProtKB-UniRule"/>
</dbReference>
<evidence type="ECO:0000256" key="13">
    <source>
        <dbReference type="HAMAP-Rule" id="MF_00969"/>
    </source>
</evidence>
<evidence type="ECO:0000256" key="2">
    <source>
        <dbReference type="ARBA" id="ARBA00022490"/>
    </source>
</evidence>